<dbReference type="NCBIfam" id="TIGR02414">
    <property type="entry name" value="pepN_proteo"/>
    <property type="match status" value="1"/>
</dbReference>
<dbReference type="GO" id="GO:0008237">
    <property type="term" value="F:metallopeptidase activity"/>
    <property type="evidence" value="ECO:0007669"/>
    <property type="project" value="UniProtKB-UniRule"/>
</dbReference>
<dbReference type="InterPro" id="IPR037144">
    <property type="entry name" value="Peptidase_M1_pepN_C_sf"/>
</dbReference>
<evidence type="ECO:0000256" key="3">
    <source>
        <dbReference type="ARBA" id="ARBA00010136"/>
    </source>
</evidence>
<evidence type="ECO:0000256" key="11">
    <source>
        <dbReference type="ARBA" id="ARBA00023049"/>
    </source>
</evidence>
<dbReference type="GO" id="GO:0016285">
    <property type="term" value="F:alanyl aminopeptidase activity"/>
    <property type="evidence" value="ECO:0007669"/>
    <property type="project" value="UniProtKB-EC"/>
</dbReference>
<dbReference type="Gene3D" id="2.60.40.1730">
    <property type="entry name" value="tricorn interacting facor f3 domain"/>
    <property type="match status" value="1"/>
</dbReference>
<evidence type="ECO:0000256" key="8">
    <source>
        <dbReference type="ARBA" id="ARBA00022723"/>
    </source>
</evidence>
<dbReference type="InterPro" id="IPR045357">
    <property type="entry name" value="Aminopeptidase_N-like_N"/>
</dbReference>
<dbReference type="Proteomes" id="UP000290244">
    <property type="component" value="Chromosome"/>
</dbReference>
<dbReference type="SUPFAM" id="SSF55486">
    <property type="entry name" value="Metalloproteases ('zincins'), catalytic domain"/>
    <property type="match status" value="1"/>
</dbReference>
<evidence type="ECO:0000256" key="13">
    <source>
        <dbReference type="NCBIfam" id="TIGR02414"/>
    </source>
</evidence>
<dbReference type="FunFam" id="3.30.2010.30:FF:000002">
    <property type="entry name" value="Putative aminopeptidase N"/>
    <property type="match status" value="1"/>
</dbReference>
<evidence type="ECO:0000256" key="2">
    <source>
        <dbReference type="ARBA" id="ARBA00001947"/>
    </source>
</evidence>
<keyword evidence="6 18" id="KW-0031">Aminopeptidase</keyword>
<dbReference type="SUPFAM" id="SSF63737">
    <property type="entry name" value="Leukotriene A4 hydrolase N-terminal domain"/>
    <property type="match status" value="1"/>
</dbReference>
<accession>A0A4P6P3W1</accession>
<dbReference type="RefSeq" id="WP_130599158.1">
    <property type="nucleotide sequence ID" value="NZ_CP034759.1"/>
</dbReference>
<evidence type="ECO:0000313" key="18">
    <source>
        <dbReference type="EMBL" id="QBG34699.1"/>
    </source>
</evidence>
<dbReference type="Pfam" id="PF17432">
    <property type="entry name" value="DUF3458_C"/>
    <property type="match status" value="1"/>
</dbReference>
<sequence>MTDSTPRFLADYRPSDFSINTVDLIINLDDTCSQVTNELVITRETNTAGDLELNGEHLTLISVSLNDQALSAEQYLLSDTLLTIPAQILSQVENEFKLVIVTEINPLENTALEGLFKSGDAFCTQCEAEGFRRISYYLDRPDIMATFTTKVIGDKQQYPFLLSNGNKVAAGDLANGKHFVTWHDPFPKPSYLFALVAGDFDLLEDKFVTSSGREVALEIFVDKGNLHKAKHAMVSLQKSMAWDEEVFGLEYDLDIYMIVAVDFFNMGAMENKGLNVFNSKYVLADSKCATDSDYFNIEAVIAHEYFHNWTGNRVTCRDWFQLSLKEGLTVFRDQQFSGDMHSSAVTRIQNVRLLRSQQFAEDAGPMAHPIRPTKVLEMNNFYTLTVYEKGSEVIRMLHTLIGADNFRKGMDLYFQRFDGMAVTCDDFVNAMADASGRDLSQFKLWYSQLGTPSIKVAEHFDEIKKQYALTLTQTLPVTSAQKAPQAMHIPIKLELLSSEAGNTSSQNHLIELTQSEQTWHFDGFTEKPVLALLADFSAPVKVDFAQDEPSLLTIVNQANNSFCRWDAGQQLLLANIKALAVSNSYQLPQELIAMFNGILASLDNRAFIAEQLTLPDFDEVAGLMEDVDPLALTQALKDISQFIATGVEQQLLQTYDLVSQDLLAGKDMVANRALKNACLSYLAVLPAHQHLLAKQYKHADEQENMTESLAALNNLAENDLPELDQVLSHFEEKWQDTTLVMDKWFAINASVVSENIFERLQALISHPLFSLKNPNRARSLIGTFAMRNPEYFHNIEGKGYQFLAEQIELLNSINPQVASRLITPLIQFKRFNLHHQGLMKEQLIRLQGLSNLSNDLKEKLDAALAD</sequence>
<evidence type="ECO:0000256" key="10">
    <source>
        <dbReference type="ARBA" id="ARBA00022833"/>
    </source>
</evidence>
<dbReference type="CDD" id="cd09600">
    <property type="entry name" value="M1_APN"/>
    <property type="match status" value="1"/>
</dbReference>
<dbReference type="EMBL" id="CP034759">
    <property type="protein sequence ID" value="QBG34699.1"/>
    <property type="molecule type" value="Genomic_DNA"/>
</dbReference>
<dbReference type="InterPro" id="IPR027268">
    <property type="entry name" value="Peptidase_M4/M1_CTD_sf"/>
</dbReference>
<dbReference type="FunFam" id="2.60.40.1730:FF:000005">
    <property type="entry name" value="Aminopeptidase N"/>
    <property type="match status" value="1"/>
</dbReference>
<dbReference type="Gene3D" id="1.10.390.10">
    <property type="entry name" value="Neutral Protease Domain 2"/>
    <property type="match status" value="1"/>
</dbReference>
<comment type="function">
    <text evidence="12">Aminopeptidase N is involved in the degradation of intracellular peptides generated by protein breakdown during normal growth as well as in response to nutrient starvation.</text>
</comment>
<dbReference type="KEGG" id="lsd:EMK97_02540"/>
<dbReference type="Gene3D" id="2.60.40.1840">
    <property type="match status" value="1"/>
</dbReference>
<feature type="domain" description="Peptidase M1 alanyl aminopeptidase C-terminal" evidence="16">
    <location>
        <begin position="551"/>
        <end position="864"/>
    </location>
</feature>
<dbReference type="Pfam" id="PF11940">
    <property type="entry name" value="DUF3458"/>
    <property type="match status" value="1"/>
</dbReference>
<dbReference type="InterPro" id="IPR038438">
    <property type="entry name" value="PepN_Ig-like_sf"/>
</dbReference>
<dbReference type="InterPro" id="IPR024601">
    <property type="entry name" value="Peptidase_M1_pepN_C"/>
</dbReference>
<reference evidence="18 19" key="1">
    <citation type="submission" date="2018-12" db="EMBL/GenBank/DDBJ databases">
        <title>Complete genome of Litorilituus sediminis.</title>
        <authorList>
            <person name="Liu A."/>
            <person name="Rong J."/>
        </authorList>
    </citation>
    <scope>NUCLEOTIDE SEQUENCE [LARGE SCALE GENOMIC DNA]</scope>
    <source>
        <strain evidence="18 19">JCM 17549</strain>
    </source>
</reference>
<dbReference type="FunFam" id="1.10.390.10:FF:000002">
    <property type="entry name" value="Aminopeptidase N"/>
    <property type="match status" value="1"/>
</dbReference>
<dbReference type="PANTHER" id="PTHR46322:SF1">
    <property type="entry name" value="PUROMYCIN-SENSITIVE AMINOPEPTIDASE"/>
    <property type="match status" value="1"/>
</dbReference>
<dbReference type="GO" id="GO:0006508">
    <property type="term" value="P:proteolysis"/>
    <property type="evidence" value="ECO:0007669"/>
    <property type="project" value="UniProtKB-UniRule"/>
</dbReference>
<dbReference type="EC" id="3.4.11.2" evidence="4 13"/>
<dbReference type="OrthoDB" id="100605at2"/>
<feature type="domain" description="Peptidase M1 alanyl aminopeptidase Ig-like fold" evidence="15">
    <location>
        <begin position="450"/>
        <end position="544"/>
    </location>
</feature>
<evidence type="ECO:0000259" key="14">
    <source>
        <dbReference type="Pfam" id="PF01433"/>
    </source>
</evidence>
<dbReference type="InterPro" id="IPR014782">
    <property type="entry name" value="Peptidase_M1_dom"/>
</dbReference>
<comment type="cofactor">
    <cofactor evidence="2">
        <name>Zn(2+)</name>
        <dbReference type="ChEBI" id="CHEBI:29105"/>
    </cofactor>
</comment>
<dbReference type="InterPro" id="IPR035414">
    <property type="entry name" value="Peptidase_M1_pepN_Ig-like"/>
</dbReference>
<keyword evidence="10" id="KW-0862">Zinc</keyword>
<feature type="domain" description="Peptidase M1 membrane alanine aminopeptidase" evidence="14">
    <location>
        <begin position="233"/>
        <end position="442"/>
    </location>
</feature>
<dbReference type="InterPro" id="IPR012779">
    <property type="entry name" value="Peptidase_M1_pepN"/>
</dbReference>
<comment type="similarity">
    <text evidence="3">Belongs to the peptidase M1 family.</text>
</comment>
<evidence type="ECO:0000259" key="16">
    <source>
        <dbReference type="Pfam" id="PF17432"/>
    </source>
</evidence>
<dbReference type="GO" id="GO:0008270">
    <property type="term" value="F:zinc ion binding"/>
    <property type="evidence" value="ECO:0007669"/>
    <property type="project" value="InterPro"/>
</dbReference>
<evidence type="ECO:0000259" key="17">
    <source>
        <dbReference type="Pfam" id="PF17900"/>
    </source>
</evidence>
<dbReference type="InterPro" id="IPR042097">
    <property type="entry name" value="Aminopeptidase_N-like_N_sf"/>
</dbReference>
<dbReference type="AlphaFoldDB" id="A0A4P6P3W1"/>
<dbReference type="InterPro" id="IPR001930">
    <property type="entry name" value="Peptidase_M1"/>
</dbReference>
<evidence type="ECO:0000313" key="19">
    <source>
        <dbReference type="Proteomes" id="UP000290244"/>
    </source>
</evidence>
<dbReference type="PANTHER" id="PTHR46322">
    <property type="entry name" value="PUROMYCIN-SENSITIVE AMINOPEPTIDASE"/>
    <property type="match status" value="1"/>
</dbReference>
<comment type="catalytic activity">
    <reaction evidence="1">
        <text>Release of an N-terminal amino acid, Xaa-|-Yaa- from a peptide, amide or arylamide. Xaa is preferably Ala, but may be most amino acids including Pro (slow action). When a terminal hydrophobic residue is followed by a prolyl residue, the two may be released as an intact Xaa-Pro dipeptide.</text>
        <dbReference type="EC" id="3.4.11.2"/>
    </reaction>
</comment>
<proteinExistence type="inferred from homology"/>
<keyword evidence="11" id="KW-0482">Metalloprotease</keyword>
<keyword evidence="19" id="KW-1185">Reference proteome</keyword>
<feature type="domain" description="Aminopeptidase N-like N-terminal" evidence="17">
    <location>
        <begin position="34"/>
        <end position="192"/>
    </location>
</feature>
<dbReference type="Gene3D" id="1.25.50.10">
    <property type="entry name" value="Peptidase M1, alanyl aminopeptidase, C-terminal domain"/>
    <property type="match status" value="1"/>
</dbReference>
<protein>
    <recommendedName>
        <fullName evidence="5 13">Aminopeptidase N</fullName>
        <ecNumber evidence="4 13">3.4.11.2</ecNumber>
    </recommendedName>
</protein>
<dbReference type="Pfam" id="PF01433">
    <property type="entry name" value="Peptidase_M1"/>
    <property type="match status" value="1"/>
</dbReference>
<dbReference type="PRINTS" id="PR00756">
    <property type="entry name" value="ALADIPTASE"/>
</dbReference>
<evidence type="ECO:0000256" key="7">
    <source>
        <dbReference type="ARBA" id="ARBA00022670"/>
    </source>
</evidence>
<keyword evidence="7" id="KW-0645">Protease</keyword>
<keyword evidence="8" id="KW-0479">Metal-binding</keyword>
<evidence type="ECO:0000259" key="15">
    <source>
        <dbReference type="Pfam" id="PF11940"/>
    </source>
</evidence>
<organism evidence="18 19">
    <name type="scientific">Litorilituus sediminis</name>
    <dbReference type="NCBI Taxonomy" id="718192"/>
    <lineage>
        <taxon>Bacteria</taxon>
        <taxon>Pseudomonadati</taxon>
        <taxon>Pseudomonadota</taxon>
        <taxon>Gammaproteobacteria</taxon>
        <taxon>Alteromonadales</taxon>
        <taxon>Colwelliaceae</taxon>
        <taxon>Litorilituus</taxon>
    </lineage>
</organism>
<evidence type="ECO:0000256" key="12">
    <source>
        <dbReference type="ARBA" id="ARBA00059739"/>
    </source>
</evidence>
<evidence type="ECO:0000256" key="9">
    <source>
        <dbReference type="ARBA" id="ARBA00022801"/>
    </source>
</evidence>
<keyword evidence="9" id="KW-0378">Hydrolase</keyword>
<evidence type="ECO:0000256" key="4">
    <source>
        <dbReference type="ARBA" id="ARBA00012564"/>
    </source>
</evidence>
<evidence type="ECO:0000256" key="1">
    <source>
        <dbReference type="ARBA" id="ARBA00000098"/>
    </source>
</evidence>
<evidence type="ECO:0000256" key="6">
    <source>
        <dbReference type="ARBA" id="ARBA00022438"/>
    </source>
</evidence>
<dbReference type="Gene3D" id="3.30.2010.30">
    <property type="match status" value="1"/>
</dbReference>
<dbReference type="Pfam" id="PF17900">
    <property type="entry name" value="Peptidase_M1_N"/>
    <property type="match status" value="1"/>
</dbReference>
<evidence type="ECO:0000256" key="5">
    <source>
        <dbReference type="ARBA" id="ARBA00015611"/>
    </source>
</evidence>
<name>A0A4P6P3W1_9GAMM</name>
<gene>
    <name evidence="18" type="ORF">EMK97_02540</name>
</gene>